<evidence type="ECO:0000256" key="11">
    <source>
        <dbReference type="ARBA" id="ARBA00023163"/>
    </source>
</evidence>
<dbReference type="GO" id="GO:0000785">
    <property type="term" value="C:chromatin"/>
    <property type="evidence" value="ECO:0007669"/>
    <property type="project" value="TreeGrafter"/>
</dbReference>
<feature type="compositionally biased region" description="Acidic residues" evidence="15">
    <location>
        <begin position="749"/>
        <end position="786"/>
    </location>
</feature>
<dbReference type="GO" id="GO:0010468">
    <property type="term" value="P:regulation of gene expression"/>
    <property type="evidence" value="ECO:0007669"/>
    <property type="project" value="TreeGrafter"/>
</dbReference>
<keyword evidence="6" id="KW-0677">Repeat</keyword>
<dbReference type="Gene3D" id="3.30.70.330">
    <property type="match status" value="2"/>
</dbReference>
<proteinExistence type="predicted"/>
<evidence type="ECO:0000256" key="15">
    <source>
        <dbReference type="SAM" id="MobiDB-lite"/>
    </source>
</evidence>
<evidence type="ECO:0000256" key="10">
    <source>
        <dbReference type="ARBA" id="ARBA00023128"/>
    </source>
</evidence>
<gene>
    <name evidence="17" type="ORF">E2986_12861</name>
</gene>
<evidence type="ECO:0000256" key="12">
    <source>
        <dbReference type="ARBA" id="ARBA00023187"/>
    </source>
</evidence>
<dbReference type="FunFam" id="3.30.70.330:FF:000098">
    <property type="entry name" value="TAR DNA-binding protein 43"/>
    <property type="match status" value="1"/>
</dbReference>
<dbReference type="Proteomes" id="UP000655588">
    <property type="component" value="Unassembled WGS sequence"/>
</dbReference>
<name>A0A833SCI6_9HYME</name>
<evidence type="ECO:0000256" key="6">
    <source>
        <dbReference type="ARBA" id="ARBA00022737"/>
    </source>
</evidence>
<dbReference type="GO" id="GO:0005739">
    <property type="term" value="C:mitochondrion"/>
    <property type="evidence" value="ECO:0007669"/>
    <property type="project" value="UniProtKB-SubCell"/>
</dbReference>
<feature type="compositionally biased region" description="Polar residues" evidence="15">
    <location>
        <begin position="736"/>
        <end position="745"/>
    </location>
</feature>
<keyword evidence="7 14" id="KW-0694">RNA-binding</keyword>
<organism evidence="17 18">
    <name type="scientific">Frieseomelitta varia</name>
    <dbReference type="NCBI Taxonomy" id="561572"/>
    <lineage>
        <taxon>Eukaryota</taxon>
        <taxon>Metazoa</taxon>
        <taxon>Ecdysozoa</taxon>
        <taxon>Arthropoda</taxon>
        <taxon>Hexapoda</taxon>
        <taxon>Insecta</taxon>
        <taxon>Pterygota</taxon>
        <taxon>Neoptera</taxon>
        <taxon>Endopterygota</taxon>
        <taxon>Hymenoptera</taxon>
        <taxon>Apocrita</taxon>
        <taxon>Aculeata</taxon>
        <taxon>Apoidea</taxon>
        <taxon>Anthophila</taxon>
        <taxon>Apidae</taxon>
        <taxon>Frieseomelitta</taxon>
    </lineage>
</organism>
<evidence type="ECO:0000256" key="5">
    <source>
        <dbReference type="ARBA" id="ARBA00022664"/>
    </source>
</evidence>
<evidence type="ECO:0000256" key="9">
    <source>
        <dbReference type="ARBA" id="ARBA00023125"/>
    </source>
</evidence>
<dbReference type="EMBL" id="WNWW01000460">
    <property type="protein sequence ID" value="KAF3424533.1"/>
    <property type="molecule type" value="Genomic_DNA"/>
</dbReference>
<evidence type="ECO:0000256" key="8">
    <source>
        <dbReference type="ARBA" id="ARBA00023015"/>
    </source>
</evidence>
<dbReference type="InterPro" id="IPR035979">
    <property type="entry name" value="RBD_domain_sf"/>
</dbReference>
<keyword evidence="13" id="KW-0539">Nucleus</keyword>
<evidence type="ECO:0000256" key="14">
    <source>
        <dbReference type="PROSITE-ProRule" id="PRU00176"/>
    </source>
</evidence>
<dbReference type="PANTHER" id="PTHR48033:SF9">
    <property type="entry name" value="TAR DNA-BINDING PROTEIN 43"/>
    <property type="match status" value="1"/>
</dbReference>
<accession>A0A833SCI6</accession>
<dbReference type="InterPro" id="IPR012677">
    <property type="entry name" value="Nucleotide-bd_a/b_plait_sf"/>
</dbReference>
<keyword evidence="12" id="KW-0508">mRNA splicing</keyword>
<comment type="subcellular location">
    <subcellularLocation>
        <location evidence="2">Mitochondrion</location>
    </subcellularLocation>
    <subcellularLocation>
        <location evidence="1">Nucleus</location>
    </subcellularLocation>
</comment>
<keyword evidence="4" id="KW-0678">Repressor</keyword>
<feature type="domain" description="RRM" evidence="16">
    <location>
        <begin position="484"/>
        <end position="555"/>
    </location>
</feature>
<dbReference type="CDD" id="cd12322">
    <property type="entry name" value="RRM2_TDP43"/>
    <property type="match status" value="1"/>
</dbReference>
<evidence type="ECO:0000256" key="2">
    <source>
        <dbReference type="ARBA" id="ARBA00004173"/>
    </source>
</evidence>
<keyword evidence="10" id="KW-0496">Mitochondrion</keyword>
<dbReference type="AlphaFoldDB" id="A0A833SCI6"/>
<keyword evidence="5" id="KW-0507">mRNA processing</keyword>
<dbReference type="Pfam" id="PF18694">
    <property type="entry name" value="TDP-43_N"/>
    <property type="match status" value="1"/>
</dbReference>
<dbReference type="InterPro" id="IPR000504">
    <property type="entry name" value="RRM_dom"/>
</dbReference>
<evidence type="ECO:0000256" key="13">
    <source>
        <dbReference type="ARBA" id="ARBA00023242"/>
    </source>
</evidence>
<keyword evidence="18" id="KW-1185">Reference proteome</keyword>
<dbReference type="CDD" id="cd19609">
    <property type="entry name" value="NTD_TDP-43"/>
    <property type="match status" value="1"/>
</dbReference>
<dbReference type="Pfam" id="PF00076">
    <property type="entry name" value="RRM_1"/>
    <property type="match status" value="2"/>
</dbReference>
<evidence type="ECO:0000256" key="1">
    <source>
        <dbReference type="ARBA" id="ARBA00004123"/>
    </source>
</evidence>
<feature type="domain" description="RRM" evidence="16">
    <location>
        <begin position="114"/>
        <end position="192"/>
    </location>
</feature>
<dbReference type="GO" id="GO:0006397">
    <property type="term" value="P:mRNA processing"/>
    <property type="evidence" value="ECO:0007669"/>
    <property type="project" value="UniProtKB-KW"/>
</dbReference>
<evidence type="ECO:0000256" key="7">
    <source>
        <dbReference type="ARBA" id="ARBA00022884"/>
    </source>
</evidence>
<keyword evidence="11" id="KW-0804">Transcription</keyword>
<evidence type="ECO:0000259" key="16">
    <source>
        <dbReference type="PROSITE" id="PS50102"/>
    </source>
</evidence>
<feature type="compositionally biased region" description="Low complexity" evidence="15">
    <location>
        <begin position="694"/>
        <end position="707"/>
    </location>
</feature>
<dbReference type="PROSITE" id="PS50102">
    <property type="entry name" value="RRM"/>
    <property type="match status" value="2"/>
</dbReference>
<keyword evidence="9" id="KW-0238">DNA-binding</keyword>
<sequence length="817" mass="91572">MSSYIQVAEDEGDEPIELPTEDDSTLLLTTVTAQFPGTCGLKYRNPESRTMRGIRLVDGRLHPPENGWGKAIYFCVFPKGAYFTTKYQNKRKSDDNLENSTAKTKRMETKLRCTDLIVLGLPWKTTEQNLREYFETFGEVLMAQVKKDAKSGQSKGFGFIRFGSYESQLRCLAQRHMIDGRWCDVKVPNSKNIDGLMMARQYDTSKHNECYRPIPVHTPSSRRVPVAKPYINLNTSEAANTPRYDSEYDYKTTHYPSYPPNYPYDDNNKYKYEGQNYNAYEKPSYPSYEDPGYDTRNYMVQHTTAAAAAAAAVAAAPNPSAAYPSDTEYTRYTNYEGRAVYPVMENPDYTDKARYNYGYDRNYYEADGRYASTDCRYTLDVRYPDARHADNRIPADGREADCRYPVDNRDMDRRYTVDGRDPEGRYAVENREVVDARYPPDAKEVDARFADTTRYPAKENYYDRYYKHRPSRDHHEGMIQQVPCKVFVGRCTEDLTADDLRDYFSKYGEVTDVFIPKPFRAFSFVTFLDPEVAQSLCGEDHIIKGVSVHVSNAAPKSEGNNKNFNNQVNSNMRRGAPGPVENNVPGNYQGNRYMGHSGNNMGPNGWNNPGNRGNLDMPNLQALGITGQNNGGGGGGGMSNPLAMGGLNLSALPVNPALVAAALNQASWGLIGNLQNQGNDQGYSNQPGPPGQPPSGNNSIGNSGNSGFLSWMNQGGGDGNTGNPGTGGPGPNNPNASQGAWQNHPGQHEDDDKDDDDDGDDKDEDDDKDDDDDDDEDEDDDKDDDDYSMMMMIVIYICIHIIYDCECVVEEEERDLL</sequence>
<keyword evidence="8" id="KW-0805">Transcription regulation</keyword>
<dbReference type="InterPro" id="IPR041105">
    <property type="entry name" value="TDP-43_N"/>
</dbReference>
<dbReference type="CDD" id="cd12321">
    <property type="entry name" value="RRM1_TDP43"/>
    <property type="match status" value="1"/>
</dbReference>
<dbReference type="GO" id="GO:0005654">
    <property type="term" value="C:nucleoplasm"/>
    <property type="evidence" value="ECO:0007669"/>
    <property type="project" value="TreeGrafter"/>
</dbReference>
<evidence type="ECO:0000256" key="4">
    <source>
        <dbReference type="ARBA" id="ARBA00022491"/>
    </source>
</evidence>
<feature type="compositionally biased region" description="Gly residues" evidence="15">
    <location>
        <begin position="714"/>
        <end position="730"/>
    </location>
</feature>
<protein>
    <recommendedName>
        <fullName evidence="3">TAR DNA-binding protein 43</fullName>
    </recommendedName>
</protein>
<dbReference type="FunFam" id="3.30.70.330:FF:000107">
    <property type="entry name" value="TAR DNA-binding protein 43"/>
    <property type="match status" value="1"/>
</dbReference>
<dbReference type="GO" id="GO:0003690">
    <property type="term" value="F:double-stranded DNA binding"/>
    <property type="evidence" value="ECO:0007669"/>
    <property type="project" value="UniProtKB-ARBA"/>
</dbReference>
<dbReference type="GO" id="GO:0008380">
    <property type="term" value="P:RNA splicing"/>
    <property type="evidence" value="ECO:0007669"/>
    <property type="project" value="UniProtKB-KW"/>
</dbReference>
<feature type="region of interest" description="Disordered" evidence="15">
    <location>
        <begin position="677"/>
        <end position="786"/>
    </location>
</feature>
<dbReference type="SUPFAM" id="SSF54928">
    <property type="entry name" value="RNA-binding domain, RBD"/>
    <property type="match status" value="2"/>
</dbReference>
<dbReference type="PANTHER" id="PTHR48033">
    <property type="entry name" value="RNA-BINDING (RRM/RBD/RNP MOTIFS) FAMILY PROTEIN"/>
    <property type="match status" value="1"/>
</dbReference>
<evidence type="ECO:0000313" key="17">
    <source>
        <dbReference type="EMBL" id="KAF3424533.1"/>
    </source>
</evidence>
<dbReference type="GO" id="GO:0003723">
    <property type="term" value="F:RNA binding"/>
    <property type="evidence" value="ECO:0007669"/>
    <property type="project" value="UniProtKB-UniRule"/>
</dbReference>
<comment type="caution">
    <text evidence="17">The sequence shown here is derived from an EMBL/GenBank/DDBJ whole genome shotgun (WGS) entry which is preliminary data.</text>
</comment>
<evidence type="ECO:0000256" key="3">
    <source>
        <dbReference type="ARBA" id="ARBA00018889"/>
    </source>
</evidence>
<evidence type="ECO:0000313" key="18">
    <source>
        <dbReference type="Proteomes" id="UP000655588"/>
    </source>
</evidence>
<dbReference type="SMART" id="SM00360">
    <property type="entry name" value="RRM"/>
    <property type="match status" value="2"/>
</dbReference>
<reference evidence="17" key="1">
    <citation type="submission" date="2019-11" db="EMBL/GenBank/DDBJ databases">
        <title>The nuclear and mitochondrial genomes of Frieseomelitta varia - a highly eusocial stingless bee (Meliponini) with a permanently sterile worker caste.</title>
        <authorList>
            <person name="Freitas F.C.P."/>
            <person name="Lourenco A.P."/>
            <person name="Nunes F.M.F."/>
            <person name="Paschoal A.R."/>
            <person name="Abreu F.C.P."/>
            <person name="Barbin F.O."/>
            <person name="Bataglia L."/>
            <person name="Cardoso-Junior C.A.M."/>
            <person name="Cervoni M.S."/>
            <person name="Silva S.R."/>
            <person name="Dalarmi F."/>
            <person name="Del Lama M.A."/>
            <person name="Depintor T.S."/>
            <person name="Ferreira K.M."/>
            <person name="Goria P.S."/>
            <person name="Jaskot M.C."/>
            <person name="Lago D.C."/>
            <person name="Luna-Lucena D."/>
            <person name="Moda L.M."/>
            <person name="Nascimento L."/>
            <person name="Pedrino M."/>
            <person name="Rabico F.O."/>
            <person name="Sanches F.C."/>
            <person name="Santos D.E."/>
            <person name="Santos C.G."/>
            <person name="Vieira J."/>
            <person name="Lopes T.F."/>
            <person name="Barchuk A.R."/>
            <person name="Hartfelder K."/>
            <person name="Simoes Z.L.P."/>
            <person name="Bitondi M.M.G."/>
            <person name="Pinheiro D.G."/>
        </authorList>
    </citation>
    <scope>NUCLEOTIDE SEQUENCE</scope>
    <source>
        <strain evidence="17">USP_RPSP 00005682</strain>
        <tissue evidence="17">Whole individual</tissue>
    </source>
</reference>